<comment type="caution">
    <text evidence="2">The sequence shown here is derived from an EMBL/GenBank/DDBJ whole genome shotgun (WGS) entry which is preliminary data.</text>
</comment>
<dbReference type="AlphaFoldDB" id="A0AAV5LYF8"/>
<reference evidence="2 3" key="1">
    <citation type="journal article" date="2021" name="Commun. Biol.">
        <title>The genome of Shorea leprosula (Dipterocarpaceae) highlights the ecological relevance of drought in aseasonal tropical rainforests.</title>
        <authorList>
            <person name="Ng K.K.S."/>
            <person name="Kobayashi M.J."/>
            <person name="Fawcett J.A."/>
            <person name="Hatakeyama M."/>
            <person name="Paape T."/>
            <person name="Ng C.H."/>
            <person name="Ang C.C."/>
            <person name="Tnah L.H."/>
            <person name="Lee C.T."/>
            <person name="Nishiyama T."/>
            <person name="Sese J."/>
            <person name="O'Brien M.J."/>
            <person name="Copetti D."/>
            <person name="Mohd Noor M.I."/>
            <person name="Ong R.C."/>
            <person name="Putra M."/>
            <person name="Sireger I.Z."/>
            <person name="Indrioko S."/>
            <person name="Kosugi Y."/>
            <person name="Izuno A."/>
            <person name="Isagi Y."/>
            <person name="Lee S.L."/>
            <person name="Shimizu K.K."/>
        </authorList>
    </citation>
    <scope>NUCLEOTIDE SEQUENCE [LARGE SCALE GENOMIC DNA]</scope>
    <source>
        <strain evidence="2">214</strain>
    </source>
</reference>
<keyword evidence="3" id="KW-1185">Reference proteome</keyword>
<gene>
    <name evidence="2" type="ORF">SLEP1_g49659</name>
</gene>
<proteinExistence type="predicted"/>
<evidence type="ECO:0000256" key="1">
    <source>
        <dbReference type="SAM" id="MobiDB-lite"/>
    </source>
</evidence>
<feature type="compositionally biased region" description="Low complexity" evidence="1">
    <location>
        <begin position="46"/>
        <end position="70"/>
    </location>
</feature>
<accession>A0AAV5LYF8</accession>
<evidence type="ECO:0000313" key="2">
    <source>
        <dbReference type="EMBL" id="GKV42227.1"/>
    </source>
</evidence>
<dbReference type="Proteomes" id="UP001054252">
    <property type="component" value="Unassembled WGS sequence"/>
</dbReference>
<feature type="region of interest" description="Disordered" evidence="1">
    <location>
        <begin position="46"/>
        <end position="85"/>
    </location>
</feature>
<organism evidence="2 3">
    <name type="scientific">Rubroshorea leprosula</name>
    <dbReference type="NCBI Taxonomy" id="152421"/>
    <lineage>
        <taxon>Eukaryota</taxon>
        <taxon>Viridiplantae</taxon>
        <taxon>Streptophyta</taxon>
        <taxon>Embryophyta</taxon>
        <taxon>Tracheophyta</taxon>
        <taxon>Spermatophyta</taxon>
        <taxon>Magnoliopsida</taxon>
        <taxon>eudicotyledons</taxon>
        <taxon>Gunneridae</taxon>
        <taxon>Pentapetalae</taxon>
        <taxon>rosids</taxon>
        <taxon>malvids</taxon>
        <taxon>Malvales</taxon>
        <taxon>Dipterocarpaceae</taxon>
        <taxon>Rubroshorea</taxon>
    </lineage>
</organism>
<protein>
    <submittedName>
        <fullName evidence="2">Uncharacterized protein</fullName>
    </submittedName>
</protein>
<sequence length="155" mass="17242">MEFFRELRELRGNQEREEEEGVVFVEPIVMIVPLVLQDLSESITPKSSSSWSAAGGFGSRHSLSSRSSSLEVTPSDGEDGRIGNGTLVMTSMEESVPVMGAWENTPITGKLNNIDEMPQDLPIEFRFRAVLHHEVANGMAIMKGFKKLGEIVKWF</sequence>
<evidence type="ECO:0000313" key="3">
    <source>
        <dbReference type="Proteomes" id="UP001054252"/>
    </source>
</evidence>
<dbReference type="EMBL" id="BPVZ01000156">
    <property type="protein sequence ID" value="GKV42227.1"/>
    <property type="molecule type" value="Genomic_DNA"/>
</dbReference>
<name>A0AAV5LYF8_9ROSI</name>